<feature type="non-terminal residue" evidence="2">
    <location>
        <position position="73"/>
    </location>
</feature>
<dbReference type="AlphaFoldDB" id="A0A8J4WR26"/>
<keyword evidence="3" id="KW-1185">Reference proteome</keyword>
<evidence type="ECO:0000313" key="2">
    <source>
        <dbReference type="EMBL" id="KAF5887319.1"/>
    </source>
</evidence>
<accession>A0A8J4WR26</accession>
<evidence type="ECO:0000313" key="3">
    <source>
        <dbReference type="Proteomes" id="UP000727407"/>
    </source>
</evidence>
<name>A0A8J4WR26_CLAMG</name>
<dbReference type="EMBL" id="QNUK01001114">
    <property type="protein sequence ID" value="KAF5887319.1"/>
    <property type="molecule type" value="Genomic_DNA"/>
</dbReference>
<feature type="non-terminal residue" evidence="2">
    <location>
        <position position="1"/>
    </location>
</feature>
<sequence>VRREKIIEHVAKGSKRGTKPTPAQQEQRKTRVLNIQREMLQKIHIINQNFNQELNEQLKRSKRGEHVFNNGLL</sequence>
<protein>
    <submittedName>
        <fullName evidence="2">Uncharacterized protein</fullName>
    </submittedName>
</protein>
<feature type="region of interest" description="Disordered" evidence="1">
    <location>
        <begin position="1"/>
        <end position="29"/>
    </location>
</feature>
<comment type="caution">
    <text evidence="2">The sequence shown here is derived from an EMBL/GenBank/DDBJ whole genome shotgun (WGS) entry which is preliminary data.</text>
</comment>
<feature type="compositionally biased region" description="Basic and acidic residues" evidence="1">
    <location>
        <begin position="1"/>
        <end position="11"/>
    </location>
</feature>
<organism evidence="2 3">
    <name type="scientific">Clarias magur</name>
    <name type="common">Asian catfish</name>
    <name type="synonym">Macropteronotus magur</name>
    <dbReference type="NCBI Taxonomy" id="1594786"/>
    <lineage>
        <taxon>Eukaryota</taxon>
        <taxon>Metazoa</taxon>
        <taxon>Chordata</taxon>
        <taxon>Craniata</taxon>
        <taxon>Vertebrata</taxon>
        <taxon>Euteleostomi</taxon>
        <taxon>Actinopterygii</taxon>
        <taxon>Neopterygii</taxon>
        <taxon>Teleostei</taxon>
        <taxon>Ostariophysi</taxon>
        <taxon>Siluriformes</taxon>
        <taxon>Clariidae</taxon>
        <taxon>Clarias</taxon>
    </lineage>
</organism>
<proteinExistence type="predicted"/>
<dbReference type="Proteomes" id="UP000727407">
    <property type="component" value="Unassembled WGS sequence"/>
</dbReference>
<reference evidence="2" key="1">
    <citation type="submission" date="2020-07" db="EMBL/GenBank/DDBJ databases">
        <title>Clarias magur genome sequencing, assembly and annotation.</title>
        <authorList>
            <person name="Kushwaha B."/>
            <person name="Kumar R."/>
            <person name="Das P."/>
            <person name="Joshi C.G."/>
            <person name="Kumar D."/>
            <person name="Nagpure N.S."/>
            <person name="Pandey M."/>
            <person name="Agarwal S."/>
            <person name="Srivastava S."/>
            <person name="Singh M."/>
            <person name="Sahoo L."/>
            <person name="Jayasankar P."/>
            <person name="Meher P.K."/>
            <person name="Koringa P.G."/>
            <person name="Iquebal M.A."/>
            <person name="Das S.P."/>
            <person name="Bit A."/>
            <person name="Patnaik S."/>
            <person name="Patel N."/>
            <person name="Shah T.M."/>
            <person name="Hinsu A."/>
            <person name="Jena J.K."/>
        </authorList>
    </citation>
    <scope>NUCLEOTIDE SEQUENCE</scope>
    <source>
        <strain evidence="2">CIFAMagur01</strain>
        <tissue evidence="2">Testis</tissue>
    </source>
</reference>
<evidence type="ECO:0000256" key="1">
    <source>
        <dbReference type="SAM" id="MobiDB-lite"/>
    </source>
</evidence>
<gene>
    <name evidence="2" type="ORF">DAT39_022299</name>
</gene>
<dbReference type="OrthoDB" id="8553199at2759"/>